<dbReference type="Pfam" id="PF00001">
    <property type="entry name" value="7tm_1"/>
    <property type="match status" value="1"/>
</dbReference>
<dbReference type="AlphaFoldDB" id="G3P2J1"/>
<evidence type="ECO:0000256" key="1">
    <source>
        <dbReference type="ARBA" id="ARBA00004141"/>
    </source>
</evidence>
<feature type="transmembrane region" description="Helical" evidence="10">
    <location>
        <begin position="55"/>
        <end position="77"/>
    </location>
</feature>
<keyword evidence="4 9" id="KW-0297">G-protein coupled receptor</keyword>
<dbReference type="PROSITE" id="PS50262">
    <property type="entry name" value="G_PROTEIN_RECEP_F1_2"/>
    <property type="match status" value="1"/>
</dbReference>
<dbReference type="GO" id="GO:0035025">
    <property type="term" value="P:positive regulation of Rho protein signal transduction"/>
    <property type="evidence" value="ECO:0007669"/>
    <property type="project" value="TreeGrafter"/>
</dbReference>
<evidence type="ECO:0000256" key="8">
    <source>
        <dbReference type="ARBA" id="ARBA00023224"/>
    </source>
</evidence>
<evidence type="ECO:0000256" key="2">
    <source>
        <dbReference type="ARBA" id="ARBA00022692"/>
    </source>
</evidence>
<evidence type="ECO:0000256" key="4">
    <source>
        <dbReference type="ARBA" id="ARBA00023040"/>
    </source>
</evidence>
<dbReference type="InterPro" id="IPR017452">
    <property type="entry name" value="GPCR_Rhodpsn_7TM"/>
</dbReference>
<keyword evidence="6 9" id="KW-0675">Receptor</keyword>
<dbReference type="PROSITE" id="PS00237">
    <property type="entry name" value="G_PROTEIN_RECEP_F1_1"/>
    <property type="match status" value="1"/>
</dbReference>
<feature type="transmembrane region" description="Helical" evidence="10">
    <location>
        <begin position="89"/>
        <end position="111"/>
    </location>
</feature>
<feature type="transmembrane region" description="Helical" evidence="10">
    <location>
        <begin position="208"/>
        <end position="228"/>
    </location>
</feature>
<evidence type="ECO:0000256" key="5">
    <source>
        <dbReference type="ARBA" id="ARBA00023136"/>
    </source>
</evidence>
<dbReference type="InterPro" id="IPR000276">
    <property type="entry name" value="GPCR_Rhodpsn"/>
</dbReference>
<dbReference type="PANTHER" id="PTHR24232">
    <property type="entry name" value="G-PROTEIN COUPLED RECEPTOR"/>
    <property type="match status" value="1"/>
</dbReference>
<feature type="transmembrane region" description="Helical" evidence="10">
    <location>
        <begin position="131"/>
        <end position="151"/>
    </location>
</feature>
<dbReference type="SUPFAM" id="SSF81321">
    <property type="entry name" value="Family A G protein-coupled receptor-like"/>
    <property type="match status" value="1"/>
</dbReference>
<evidence type="ECO:0000259" key="11">
    <source>
        <dbReference type="PROSITE" id="PS50262"/>
    </source>
</evidence>
<dbReference type="GO" id="GO:0007200">
    <property type="term" value="P:phospholipase C-activating G protein-coupled receptor signaling pathway"/>
    <property type="evidence" value="ECO:0007669"/>
    <property type="project" value="TreeGrafter"/>
</dbReference>
<evidence type="ECO:0000313" key="12">
    <source>
        <dbReference type="Ensembl" id="ENSGACP00000011814.1"/>
    </source>
</evidence>
<comment type="subcellular location">
    <subcellularLocation>
        <location evidence="1">Membrane</location>
        <topology evidence="1">Multi-pass membrane protein</topology>
    </subcellularLocation>
</comment>
<evidence type="ECO:0000256" key="7">
    <source>
        <dbReference type="ARBA" id="ARBA00023180"/>
    </source>
</evidence>
<evidence type="ECO:0000256" key="6">
    <source>
        <dbReference type="ARBA" id="ARBA00023170"/>
    </source>
</evidence>
<name>G3P2J1_GASAC</name>
<keyword evidence="7" id="KW-0325">Glycoprotein</keyword>
<comment type="similarity">
    <text evidence="9">Belongs to the G-protein coupled receptor 1 family.</text>
</comment>
<dbReference type="PRINTS" id="PR00237">
    <property type="entry name" value="GPCRRHODOPSN"/>
</dbReference>
<evidence type="ECO:0000256" key="9">
    <source>
        <dbReference type="RuleBase" id="RU000688"/>
    </source>
</evidence>
<dbReference type="GO" id="GO:0004930">
    <property type="term" value="F:G protein-coupled receptor activity"/>
    <property type="evidence" value="ECO:0007669"/>
    <property type="project" value="UniProtKB-KW"/>
</dbReference>
<dbReference type="Ensembl" id="ENSGACT00000011838.1">
    <property type="protein sequence ID" value="ENSGACP00000011814.1"/>
    <property type="gene ID" value="ENSGACG00000008943.1"/>
</dbReference>
<evidence type="ECO:0000256" key="10">
    <source>
        <dbReference type="SAM" id="Phobius"/>
    </source>
</evidence>
<keyword evidence="5 10" id="KW-0472">Membrane</keyword>
<dbReference type="Gene3D" id="1.20.1070.10">
    <property type="entry name" value="Rhodopsin 7-helix transmembrane proteins"/>
    <property type="match status" value="1"/>
</dbReference>
<keyword evidence="3 10" id="KW-1133">Transmembrane helix</keyword>
<keyword evidence="2 9" id="KW-0812">Transmembrane</keyword>
<accession>G3P2J1</accession>
<evidence type="ECO:0000256" key="3">
    <source>
        <dbReference type="ARBA" id="ARBA00022989"/>
    </source>
</evidence>
<organism evidence="12">
    <name type="scientific">Gasterosteus aculeatus</name>
    <name type="common">Three-spined stickleback</name>
    <dbReference type="NCBI Taxonomy" id="69293"/>
    <lineage>
        <taxon>Eukaryota</taxon>
        <taxon>Metazoa</taxon>
        <taxon>Chordata</taxon>
        <taxon>Craniata</taxon>
        <taxon>Vertebrata</taxon>
        <taxon>Euteleostomi</taxon>
        <taxon>Actinopterygii</taxon>
        <taxon>Neopterygii</taxon>
        <taxon>Teleostei</taxon>
        <taxon>Neoteleostei</taxon>
        <taxon>Acanthomorphata</taxon>
        <taxon>Eupercaria</taxon>
        <taxon>Perciformes</taxon>
        <taxon>Cottioidei</taxon>
        <taxon>Gasterosteales</taxon>
        <taxon>Gasterosteidae</taxon>
        <taxon>Gasterosteus</taxon>
    </lineage>
</organism>
<protein>
    <submittedName>
        <fullName evidence="12">G protein-coupled receptor 20</fullName>
    </submittedName>
</protein>
<reference evidence="12" key="2">
    <citation type="submission" date="2024-04" db="UniProtKB">
        <authorList>
            <consortium name="Ensembl"/>
        </authorList>
    </citation>
    <scope>IDENTIFICATION</scope>
</reference>
<reference evidence="12" key="1">
    <citation type="submission" date="2006-01" db="EMBL/GenBank/DDBJ databases">
        <authorList>
            <person name="Lindblad-Toh K."/>
            <person name="Mauceli E."/>
            <person name="Grabherr M."/>
            <person name="Chang J.L."/>
            <person name="Lander E.S."/>
        </authorList>
    </citation>
    <scope>NUCLEOTIDE SEQUENCE [LARGE SCALE GENOMIC DNA]</scope>
</reference>
<dbReference type="GO" id="GO:0005886">
    <property type="term" value="C:plasma membrane"/>
    <property type="evidence" value="ECO:0007669"/>
    <property type="project" value="TreeGrafter"/>
</dbReference>
<dbReference type="PANTHER" id="PTHR24232:SF7">
    <property type="entry name" value="G-PROTEIN COUPLED RECEPTOR 20"/>
    <property type="match status" value="1"/>
</dbReference>
<sequence length="308" mass="34781">ENVINCNNTSTWKDPCEPLLHVHFSILTLLVGMVLNTVALFVFCFRTKRKTTSVIYTINLAVTDLLVNLSLPTRILLYYSGGACLTCSYLHIFSYFVNMYCSILFLTCICVDRYLAIVQVEASRRWRNSSVAKCVCVSVWLFAIVVTYSFLSTAFQHPGCCLSKLLFLTITEFFLPLLIIMVFTLRIMWALADRRLMQQSSRERRRRAVQLLTTVLIIFTVCFTPFHIRQVAATIVSSPQNVLRPKSTFSYIIKLTVTLSSLNSCMDPVVYCFVTNNFQQSASTLAATSSACSTAPRPQVGQQMPSLT</sequence>
<feature type="transmembrane region" description="Helical" evidence="10">
    <location>
        <begin position="20"/>
        <end position="43"/>
    </location>
</feature>
<feature type="transmembrane region" description="Helical" evidence="10">
    <location>
        <begin position="166"/>
        <end position="187"/>
    </location>
</feature>
<keyword evidence="8 9" id="KW-0807">Transducer</keyword>
<proteinExistence type="inferred from homology"/>
<feature type="domain" description="G-protein coupled receptors family 1 profile" evidence="11">
    <location>
        <begin position="35"/>
        <end position="271"/>
    </location>
</feature>